<protein>
    <submittedName>
        <fullName evidence="1">1728_t:CDS:1</fullName>
    </submittedName>
</protein>
<reference evidence="1" key="1">
    <citation type="submission" date="2021-06" db="EMBL/GenBank/DDBJ databases">
        <authorList>
            <person name="Kallberg Y."/>
            <person name="Tangrot J."/>
            <person name="Rosling A."/>
        </authorList>
    </citation>
    <scope>NUCLEOTIDE SEQUENCE</scope>
    <source>
        <strain evidence="1">MA461A</strain>
    </source>
</reference>
<dbReference type="Proteomes" id="UP000789920">
    <property type="component" value="Unassembled WGS sequence"/>
</dbReference>
<sequence length="42" mass="4671">SLKGPKLEGEKEKNFNDKIHLVGPSKEHNSMSSEEKAVGYVE</sequence>
<evidence type="ECO:0000313" key="2">
    <source>
        <dbReference type="Proteomes" id="UP000789920"/>
    </source>
</evidence>
<organism evidence="1 2">
    <name type="scientific">Racocetra persica</name>
    <dbReference type="NCBI Taxonomy" id="160502"/>
    <lineage>
        <taxon>Eukaryota</taxon>
        <taxon>Fungi</taxon>
        <taxon>Fungi incertae sedis</taxon>
        <taxon>Mucoromycota</taxon>
        <taxon>Glomeromycotina</taxon>
        <taxon>Glomeromycetes</taxon>
        <taxon>Diversisporales</taxon>
        <taxon>Gigasporaceae</taxon>
        <taxon>Racocetra</taxon>
    </lineage>
</organism>
<gene>
    <name evidence="1" type="ORF">RPERSI_LOCUS29256</name>
</gene>
<accession>A0ACA9SEV7</accession>
<feature type="non-terminal residue" evidence="1">
    <location>
        <position position="42"/>
    </location>
</feature>
<evidence type="ECO:0000313" key="1">
    <source>
        <dbReference type="EMBL" id="CAG8834632.1"/>
    </source>
</evidence>
<name>A0ACA9SEV7_9GLOM</name>
<keyword evidence="2" id="KW-1185">Reference proteome</keyword>
<feature type="non-terminal residue" evidence="1">
    <location>
        <position position="1"/>
    </location>
</feature>
<proteinExistence type="predicted"/>
<comment type="caution">
    <text evidence="1">The sequence shown here is derived from an EMBL/GenBank/DDBJ whole genome shotgun (WGS) entry which is preliminary data.</text>
</comment>
<dbReference type="EMBL" id="CAJVQC010109672">
    <property type="protein sequence ID" value="CAG8834632.1"/>
    <property type="molecule type" value="Genomic_DNA"/>
</dbReference>